<dbReference type="PANTHER" id="PTHR30087:SF1">
    <property type="entry name" value="HYPOTHETICAL CYTOSOLIC PROTEIN"/>
    <property type="match status" value="1"/>
</dbReference>
<dbReference type="OrthoDB" id="9797779at2"/>
<dbReference type="Proteomes" id="UP000260782">
    <property type="component" value="Unassembled WGS sequence"/>
</dbReference>
<evidence type="ECO:0000313" key="3">
    <source>
        <dbReference type="EMBL" id="PDX73664.1"/>
    </source>
</evidence>
<accession>A0A173STM7</accession>
<evidence type="ECO:0000313" key="7">
    <source>
        <dbReference type="EMBL" id="VUX04837.1"/>
    </source>
</evidence>
<reference evidence="4 10" key="4">
    <citation type="submission" date="2018-02" db="EMBL/GenBank/DDBJ databases">
        <title>Complete genome sequencing of Faecalibacterium prausnitzii strains isolated from the human gut.</title>
        <authorList>
            <person name="Fitzgerald B.C."/>
            <person name="Shkoporov A.N."/>
            <person name="Ross P.R."/>
            <person name="Hill C."/>
        </authorList>
    </citation>
    <scope>NUCLEOTIDE SEQUENCE [LARGE SCALE GENOMIC DNA]</scope>
    <source>
        <strain evidence="4 10">APC942/32-1</strain>
    </source>
</reference>
<reference evidence="2 14" key="6">
    <citation type="journal article" date="2019" name="Nat. Med.">
        <title>A library of human gut bacterial isolates paired with longitudinal multiomics data enables mechanistic microbiome research.</title>
        <authorList>
            <person name="Poyet M."/>
            <person name="Groussin M."/>
            <person name="Gibbons S.M."/>
            <person name="Avila-Pacheco J."/>
            <person name="Jiang X."/>
            <person name="Kearney S.M."/>
            <person name="Perrotta A.R."/>
            <person name="Berdy B."/>
            <person name="Zhao S."/>
            <person name="Lieberman T.D."/>
            <person name="Swanson P.K."/>
            <person name="Smith M."/>
            <person name="Roesemann S."/>
            <person name="Alexander J.E."/>
            <person name="Rich S.A."/>
            <person name="Livny J."/>
            <person name="Vlamakis H."/>
            <person name="Clish C."/>
            <person name="Bullock K."/>
            <person name="Deik A."/>
            <person name="Scott J."/>
            <person name="Pierce K.A."/>
            <person name="Xavier R.J."/>
            <person name="Alm E.J."/>
        </authorList>
    </citation>
    <scope>NUCLEOTIDE SEQUENCE [LARGE SCALE GENOMIC DNA]</scope>
    <source>
        <strain evidence="2 14">BIOML-B1</strain>
    </source>
</reference>
<dbReference type="Proteomes" id="UP000406184">
    <property type="component" value="Unassembled WGS sequence"/>
</dbReference>
<dbReference type="EMBL" id="QVES01000006">
    <property type="protein sequence ID" value="RGB86650.1"/>
    <property type="molecule type" value="Genomic_DNA"/>
</dbReference>
<evidence type="ECO:0000313" key="11">
    <source>
        <dbReference type="Proteomes" id="UP000260782"/>
    </source>
</evidence>
<dbReference type="Proteomes" id="UP000219901">
    <property type="component" value="Unassembled WGS sequence"/>
</dbReference>
<evidence type="ECO:0000313" key="12">
    <source>
        <dbReference type="Proteomes" id="UP000260783"/>
    </source>
</evidence>
<dbReference type="GeneID" id="75067313"/>
<reference evidence="1 8" key="1">
    <citation type="submission" date="2015-09" db="EMBL/GenBank/DDBJ databases">
        <authorList>
            <consortium name="Pathogen Informatics"/>
        </authorList>
    </citation>
    <scope>NUCLEOTIDE SEQUENCE [LARGE SCALE GENOMIC DNA]</scope>
    <source>
        <strain evidence="1 8">2789STDY5834970</strain>
    </source>
</reference>
<dbReference type="EMBL" id="QVEW01000006">
    <property type="protein sequence ID" value="RGB98067.1"/>
    <property type="molecule type" value="Genomic_DNA"/>
</dbReference>
<evidence type="ECO:0000313" key="13">
    <source>
        <dbReference type="Proteomes" id="UP000406184"/>
    </source>
</evidence>
<evidence type="ECO:0000313" key="5">
    <source>
        <dbReference type="EMBL" id="RGB86650.1"/>
    </source>
</evidence>
<name>A0A173STM7_9FIRM</name>
<dbReference type="Proteomes" id="UP000095649">
    <property type="component" value="Unassembled WGS sequence"/>
</dbReference>
<dbReference type="Pfam" id="PF04463">
    <property type="entry name" value="2-thiour_desulf"/>
    <property type="match status" value="1"/>
</dbReference>
<gene>
    <name evidence="4" type="ORF">C4N26_06335</name>
    <name evidence="3" type="ORF">CGS55_02350</name>
    <name evidence="6" type="ORF">DWZ04_07355</name>
    <name evidence="5" type="ORF">DWZ25_07090</name>
    <name evidence="1" type="ORF">ERS852582_01193</name>
    <name evidence="7" type="ORF">FPPS064S07_02633</name>
    <name evidence="2" type="ORF">GKE10_11505</name>
</gene>
<dbReference type="EMBL" id="PRLB01000004">
    <property type="protein sequence ID" value="RAW54475.1"/>
    <property type="molecule type" value="Genomic_DNA"/>
</dbReference>
<evidence type="ECO:0000313" key="1">
    <source>
        <dbReference type="EMBL" id="CUM93540.1"/>
    </source>
</evidence>
<dbReference type="RefSeq" id="WP_005921352.1">
    <property type="nucleotide sequence ID" value="NZ_BNEV01000043.1"/>
</dbReference>
<evidence type="ECO:0000313" key="8">
    <source>
        <dbReference type="Proteomes" id="UP000095649"/>
    </source>
</evidence>
<dbReference type="InterPro" id="IPR007553">
    <property type="entry name" value="2-thiour_desulf"/>
</dbReference>
<evidence type="ECO:0000313" key="2">
    <source>
        <dbReference type="EMBL" id="MSC52509.1"/>
    </source>
</evidence>
<dbReference type="PANTHER" id="PTHR30087">
    <property type="entry name" value="INNER MEMBRANE PROTEIN"/>
    <property type="match status" value="1"/>
</dbReference>
<dbReference type="EMBL" id="CABHMY010000092">
    <property type="protein sequence ID" value="VUX04837.1"/>
    <property type="molecule type" value="Genomic_DNA"/>
</dbReference>
<dbReference type="Proteomes" id="UP000260783">
    <property type="component" value="Unassembled WGS sequence"/>
</dbReference>
<evidence type="ECO:0000313" key="9">
    <source>
        <dbReference type="Proteomes" id="UP000219901"/>
    </source>
</evidence>
<reference evidence="3" key="3">
    <citation type="submission" date="2017-07" db="EMBL/GenBank/DDBJ databases">
        <authorList>
            <person name="Sun Z.S."/>
            <person name="Albrecht U."/>
            <person name="Echele G."/>
            <person name="Lee C.C."/>
        </authorList>
    </citation>
    <scope>NUCLEOTIDE SEQUENCE</scope>
    <source>
        <strain evidence="3">CNCM I 4546</strain>
    </source>
</reference>
<dbReference type="EMBL" id="NMTV01000017">
    <property type="protein sequence ID" value="PDX73664.1"/>
    <property type="molecule type" value="Genomic_DNA"/>
</dbReference>
<keyword evidence="13" id="KW-1185">Reference proteome</keyword>
<reference evidence="11 12" key="5">
    <citation type="submission" date="2018-08" db="EMBL/GenBank/DDBJ databases">
        <title>A genome reference for cultivated species of the human gut microbiota.</title>
        <authorList>
            <person name="Zou Y."/>
            <person name="Xue W."/>
            <person name="Luo G."/>
        </authorList>
    </citation>
    <scope>NUCLEOTIDE SEQUENCE [LARGE SCALE GENOMIC DNA]</scope>
    <source>
        <strain evidence="6 12">AF29-11BH</strain>
        <strain evidence="5 11">AF31-14AC</strain>
    </source>
</reference>
<evidence type="ECO:0000313" key="10">
    <source>
        <dbReference type="Proteomes" id="UP000251144"/>
    </source>
</evidence>
<dbReference type="Proteomes" id="UP000462091">
    <property type="component" value="Unassembled WGS sequence"/>
</dbReference>
<organism evidence="1 8">
    <name type="scientific">Faecalibacterium prausnitzii</name>
    <dbReference type="NCBI Taxonomy" id="853"/>
    <lineage>
        <taxon>Bacteria</taxon>
        <taxon>Bacillati</taxon>
        <taxon>Bacillota</taxon>
        <taxon>Clostridia</taxon>
        <taxon>Eubacteriales</taxon>
        <taxon>Oscillospiraceae</taxon>
        <taxon>Faecalibacterium</taxon>
    </lineage>
</organism>
<reference evidence="3 9" key="2">
    <citation type="journal article" date="2017" name="Front. Microbiol.">
        <title>New Insights into the Diversity of the Genus Faecalibacterium.</title>
        <authorList>
            <person name="Benevides L."/>
            <person name="Burman S."/>
            <person name="Martin R."/>
            <person name="Robert V."/>
            <person name="Thomas M."/>
            <person name="Miquel S."/>
            <person name="Chain F."/>
            <person name="Sokol H."/>
            <person name="Bermudez-Humaran L.G."/>
            <person name="Morrison M."/>
            <person name="Langella P."/>
            <person name="Azevedo V.A."/>
            <person name="Chatel J.M."/>
            <person name="Soares S."/>
        </authorList>
    </citation>
    <scope>NUCLEOTIDE SEQUENCE [LARGE SCALE GENOMIC DNA]</scope>
    <source>
        <strain evidence="3 9">CNCM I 4546</strain>
    </source>
</reference>
<dbReference type="EMBL" id="WKQM01000026">
    <property type="protein sequence ID" value="MSC52509.1"/>
    <property type="molecule type" value="Genomic_DNA"/>
</dbReference>
<dbReference type="AlphaFoldDB" id="A0A173STM7"/>
<evidence type="ECO:0000313" key="4">
    <source>
        <dbReference type="EMBL" id="RAW54475.1"/>
    </source>
</evidence>
<sequence length="153" mass="16223">MKILVSACLLGENCKYSGGNNYNQAVCDFARGHQVVPVCPEVLGGLPTPRCPAEIVQGVVTNKEGINVDREFRAGAAKALAIAKENGVELAILQSRSPSCGVKEIYDGTFSGTKIPGQGVFAKMLMDEGIRVLDAGELPKIILKNEDGKCQSD</sequence>
<dbReference type="Proteomes" id="UP000251144">
    <property type="component" value="Unassembled WGS sequence"/>
</dbReference>
<protein>
    <submittedName>
        <fullName evidence="2">DUF523 domain-containing protein</fullName>
    </submittedName>
    <submittedName>
        <fullName evidence="1">Uncharacterized conserved protein</fullName>
    </submittedName>
</protein>
<reference evidence="7 13" key="7">
    <citation type="submission" date="2019-07" db="EMBL/GenBank/DDBJ databases">
        <authorList>
            <person name="Hibberd C M."/>
            <person name="Gehrig L. J."/>
            <person name="Chang H.-W."/>
            <person name="Venkatesh S."/>
        </authorList>
    </citation>
    <scope>NUCLEOTIDE SEQUENCE [LARGE SCALE GENOMIC DNA]</scope>
    <source>
        <strain evidence="7">Faecalibacterium_prausnitzii_JG_BgPS064</strain>
    </source>
</reference>
<evidence type="ECO:0000313" key="14">
    <source>
        <dbReference type="Proteomes" id="UP000462091"/>
    </source>
</evidence>
<proteinExistence type="predicted"/>
<dbReference type="EMBL" id="CYXN01000007">
    <property type="protein sequence ID" value="CUM93540.1"/>
    <property type="molecule type" value="Genomic_DNA"/>
</dbReference>
<evidence type="ECO:0000313" key="6">
    <source>
        <dbReference type="EMBL" id="RGB98067.1"/>
    </source>
</evidence>